<feature type="domain" description="Peptidase S54 rhomboid" evidence="8">
    <location>
        <begin position="56"/>
        <end position="191"/>
    </location>
</feature>
<dbReference type="GO" id="GO:0016020">
    <property type="term" value="C:membrane"/>
    <property type="evidence" value="ECO:0007669"/>
    <property type="project" value="UniProtKB-SubCell"/>
</dbReference>
<name>A0A974NJA6_PERPY</name>
<dbReference type="SUPFAM" id="SSF144091">
    <property type="entry name" value="Rhomboid-like"/>
    <property type="match status" value="1"/>
</dbReference>
<comment type="similarity">
    <text evidence="2">Belongs to the peptidase S54 family.</text>
</comment>
<accession>A0A974NJA6</accession>
<evidence type="ECO:0000256" key="5">
    <source>
        <dbReference type="ARBA" id="ARBA00022989"/>
    </source>
</evidence>
<keyword evidence="5 7" id="KW-1133">Transmembrane helix</keyword>
<dbReference type="SMART" id="SM01160">
    <property type="entry name" value="DUF1751"/>
    <property type="match status" value="1"/>
</dbReference>
<dbReference type="Gene3D" id="1.20.1540.10">
    <property type="entry name" value="Rhomboid-like"/>
    <property type="match status" value="1"/>
</dbReference>
<reference evidence="9 10" key="1">
    <citation type="submission" date="2021-01" db="EMBL/GenBank/DDBJ databases">
        <title>FDA dAtabase for Regulatory Grade micrObial Sequences (FDA-ARGOS): Supporting development and validation of Infectious Disease Dx tests.</title>
        <authorList>
            <person name="Nelson B."/>
            <person name="Plummer A."/>
            <person name="Tallon L."/>
            <person name="Sadzewicz L."/>
            <person name="Zhao X."/>
            <person name="Boylan J."/>
            <person name="Ott S."/>
            <person name="Bowen H."/>
            <person name="Vavikolanu K."/>
            <person name="Mehta A."/>
            <person name="Aluvathingal J."/>
            <person name="Nadendla S."/>
            <person name="Myers T."/>
            <person name="Yan Y."/>
            <person name="Sichtig H."/>
        </authorList>
    </citation>
    <scope>NUCLEOTIDE SEQUENCE [LARGE SCALE GENOMIC DNA]</scope>
    <source>
        <strain evidence="9 10">FDAARGOS_1161</strain>
    </source>
</reference>
<keyword evidence="4" id="KW-0378">Hydrolase</keyword>
<keyword evidence="10" id="KW-1185">Reference proteome</keyword>
<sequence>MYLKPDNYRQYPGLYPMTLIILSLCLAVYILHSSPVFPKGLLYYNGAGVNLYIANGEWWRLITPIFLHISFSHFLFNCLAILLFGPLLERHLGSSLFAGFFLLTGLIANIATYLFMPLSYVHVGASNSIMGLLGFYLYASIFHKQPVPKQFETTIYTLAIFAVIMSLIEPNINLIGHFTGLVAGFILAPLFQKRSQQL</sequence>
<dbReference type="PANTHER" id="PTHR43731">
    <property type="entry name" value="RHOMBOID PROTEASE"/>
    <property type="match status" value="1"/>
</dbReference>
<evidence type="ECO:0000256" key="6">
    <source>
        <dbReference type="ARBA" id="ARBA00023136"/>
    </source>
</evidence>
<feature type="transmembrane region" description="Helical" evidence="7">
    <location>
        <begin position="12"/>
        <end position="32"/>
    </location>
</feature>
<keyword evidence="9" id="KW-0645">Protease</keyword>
<feature type="transmembrane region" description="Helical" evidence="7">
    <location>
        <begin position="65"/>
        <end position="84"/>
    </location>
</feature>
<dbReference type="AlphaFoldDB" id="A0A974NJA6"/>
<dbReference type="KEGG" id="ppsr:I6J18_12890"/>
<evidence type="ECO:0000256" key="7">
    <source>
        <dbReference type="SAM" id="Phobius"/>
    </source>
</evidence>
<dbReference type="GO" id="GO:0006508">
    <property type="term" value="P:proteolysis"/>
    <property type="evidence" value="ECO:0007669"/>
    <property type="project" value="UniProtKB-KW"/>
</dbReference>
<feature type="transmembrane region" description="Helical" evidence="7">
    <location>
        <begin position="96"/>
        <end position="115"/>
    </location>
</feature>
<dbReference type="RefSeq" id="WP_040373987.1">
    <property type="nucleotide sequence ID" value="NZ_CP068053.1"/>
</dbReference>
<dbReference type="InterPro" id="IPR050925">
    <property type="entry name" value="Rhomboid_protease_S54"/>
</dbReference>
<evidence type="ECO:0000256" key="3">
    <source>
        <dbReference type="ARBA" id="ARBA00022692"/>
    </source>
</evidence>
<proteinExistence type="inferred from homology"/>
<dbReference type="EMBL" id="CP068053">
    <property type="protein sequence ID" value="QQS98627.1"/>
    <property type="molecule type" value="Genomic_DNA"/>
</dbReference>
<dbReference type="Pfam" id="PF01694">
    <property type="entry name" value="Rhomboid"/>
    <property type="match status" value="1"/>
</dbReference>
<feature type="transmembrane region" description="Helical" evidence="7">
    <location>
        <begin position="121"/>
        <end position="139"/>
    </location>
</feature>
<comment type="subcellular location">
    <subcellularLocation>
        <location evidence="1">Membrane</location>
        <topology evidence="1">Multi-pass membrane protein</topology>
    </subcellularLocation>
</comment>
<evidence type="ECO:0000256" key="4">
    <source>
        <dbReference type="ARBA" id="ARBA00022801"/>
    </source>
</evidence>
<dbReference type="Proteomes" id="UP000595254">
    <property type="component" value="Chromosome"/>
</dbReference>
<dbReference type="InterPro" id="IPR035952">
    <property type="entry name" value="Rhomboid-like_sf"/>
</dbReference>
<evidence type="ECO:0000256" key="2">
    <source>
        <dbReference type="ARBA" id="ARBA00009045"/>
    </source>
</evidence>
<evidence type="ECO:0000313" key="10">
    <source>
        <dbReference type="Proteomes" id="UP000595254"/>
    </source>
</evidence>
<dbReference type="InterPro" id="IPR022764">
    <property type="entry name" value="Peptidase_S54_rhomboid_dom"/>
</dbReference>
<feature type="transmembrane region" description="Helical" evidence="7">
    <location>
        <begin position="174"/>
        <end position="191"/>
    </location>
</feature>
<evidence type="ECO:0000313" key="9">
    <source>
        <dbReference type="EMBL" id="QQS98627.1"/>
    </source>
</evidence>
<feature type="transmembrane region" description="Helical" evidence="7">
    <location>
        <begin position="151"/>
        <end position="168"/>
    </location>
</feature>
<organism evidence="9 10">
    <name type="scientific">Peribacillus psychrosaccharolyticus</name>
    <name type="common">Bacillus psychrosaccharolyticus</name>
    <dbReference type="NCBI Taxonomy" id="1407"/>
    <lineage>
        <taxon>Bacteria</taxon>
        <taxon>Bacillati</taxon>
        <taxon>Bacillota</taxon>
        <taxon>Bacilli</taxon>
        <taxon>Bacillales</taxon>
        <taxon>Bacillaceae</taxon>
        <taxon>Peribacillus</taxon>
    </lineage>
</organism>
<dbReference type="PANTHER" id="PTHR43731:SF14">
    <property type="entry name" value="PRESENILIN-ASSOCIATED RHOMBOID-LIKE PROTEIN, MITOCHONDRIAL"/>
    <property type="match status" value="1"/>
</dbReference>
<gene>
    <name evidence="9" type="ORF">I6J18_12890</name>
</gene>
<keyword evidence="3 7" id="KW-0812">Transmembrane</keyword>
<dbReference type="GO" id="GO:0004252">
    <property type="term" value="F:serine-type endopeptidase activity"/>
    <property type="evidence" value="ECO:0007669"/>
    <property type="project" value="InterPro"/>
</dbReference>
<protein>
    <submittedName>
        <fullName evidence="9">Rhomboid family intramembrane serine protease</fullName>
    </submittedName>
</protein>
<keyword evidence="6 7" id="KW-0472">Membrane</keyword>
<evidence type="ECO:0000256" key="1">
    <source>
        <dbReference type="ARBA" id="ARBA00004141"/>
    </source>
</evidence>
<evidence type="ECO:0000259" key="8">
    <source>
        <dbReference type="Pfam" id="PF01694"/>
    </source>
</evidence>